<protein>
    <recommendedName>
        <fullName evidence="4">Zinc ribbon-containing protein</fullName>
    </recommendedName>
</protein>
<keyword evidence="3" id="KW-1185">Reference proteome</keyword>
<feature type="compositionally biased region" description="Basic and acidic residues" evidence="1">
    <location>
        <begin position="52"/>
        <end position="63"/>
    </location>
</feature>
<evidence type="ECO:0000313" key="2">
    <source>
        <dbReference type="EMBL" id="AXV10095.1"/>
    </source>
</evidence>
<geneLocation type="plasmid" evidence="3">
    <name>pedy32-46i</name>
</geneLocation>
<name>A0A346Y6J8_9ACTN</name>
<accession>A0A346Y6J8</accession>
<reference evidence="2 3" key="1">
    <citation type="submission" date="2018-09" db="EMBL/GenBank/DDBJ databases">
        <title>Complete genome sequence of Euzebya sp. DY32-46 isolated from seawater of Pacific Ocean.</title>
        <authorList>
            <person name="Xu L."/>
            <person name="Wu Y.-H."/>
            <person name="Xu X.-W."/>
        </authorList>
    </citation>
    <scope>NUCLEOTIDE SEQUENCE [LARGE SCALE GENOMIC DNA]</scope>
    <source>
        <strain evidence="2 3">DY32-46</strain>
        <plasmid evidence="3">pedy32-46i</plasmid>
    </source>
</reference>
<evidence type="ECO:0008006" key="4">
    <source>
        <dbReference type="Google" id="ProtNLM"/>
    </source>
</evidence>
<dbReference type="OrthoDB" id="3837942at2"/>
<dbReference type="KEGG" id="euz:DVS28_b0325"/>
<dbReference type="InterPro" id="IPR009912">
    <property type="entry name" value="DUF1451"/>
</dbReference>
<proteinExistence type="predicted"/>
<evidence type="ECO:0000313" key="3">
    <source>
        <dbReference type="Proteomes" id="UP000264006"/>
    </source>
</evidence>
<dbReference type="AlphaFoldDB" id="A0A346Y6J8"/>
<dbReference type="EMBL" id="CP031166">
    <property type="protein sequence ID" value="AXV10095.1"/>
    <property type="molecule type" value="Genomic_DNA"/>
</dbReference>
<evidence type="ECO:0000256" key="1">
    <source>
        <dbReference type="SAM" id="MobiDB-lite"/>
    </source>
</evidence>
<sequence>MAEPVPSGSDVSAGTYVCTECDYELGVQSTTHLPPCPRCGNNEYRTGSGGDSVHDPYPDRSTS</sequence>
<dbReference type="Pfam" id="PF07295">
    <property type="entry name" value="DUF1451"/>
    <property type="match status" value="1"/>
</dbReference>
<gene>
    <name evidence="2" type="ORF">DVS28_b0325</name>
</gene>
<dbReference type="Proteomes" id="UP000264006">
    <property type="component" value="Plasmid pEDY32-46I"/>
</dbReference>
<feature type="region of interest" description="Disordered" evidence="1">
    <location>
        <begin position="29"/>
        <end position="63"/>
    </location>
</feature>
<keyword evidence="2" id="KW-0614">Plasmid</keyword>
<organism evidence="2 3">
    <name type="scientific">Euzebya pacifica</name>
    <dbReference type="NCBI Taxonomy" id="1608957"/>
    <lineage>
        <taxon>Bacteria</taxon>
        <taxon>Bacillati</taxon>
        <taxon>Actinomycetota</taxon>
        <taxon>Nitriliruptoria</taxon>
        <taxon>Euzebyales</taxon>
    </lineage>
</organism>